<dbReference type="GO" id="GO:0016757">
    <property type="term" value="F:glycosyltransferase activity"/>
    <property type="evidence" value="ECO:0007669"/>
    <property type="project" value="UniProtKB-KW"/>
</dbReference>
<dbReference type="Proteomes" id="UP000033220">
    <property type="component" value="Chromosome DSM 122"/>
</dbReference>
<evidence type="ECO:0000259" key="2">
    <source>
        <dbReference type="Pfam" id="PF13439"/>
    </source>
</evidence>
<reference evidence="3 4" key="1">
    <citation type="submission" date="2012-02" db="EMBL/GenBank/DDBJ databases">
        <title>Shotgun genome sequence of Phaeospirillum photometricum DSM 122.</title>
        <authorList>
            <person name="Duquesne K."/>
            <person name="Sturgis J."/>
        </authorList>
    </citation>
    <scope>NUCLEOTIDE SEQUENCE [LARGE SCALE GENOMIC DNA]</scope>
    <source>
        <strain evidence="4">DSM122</strain>
    </source>
</reference>
<sequence length="421" mass="45121">MGIDVLFSGRQLTVNSEGITPASVLQPAPGTSPVVLQVLPALVTGGVERGTIDMALALVDAGWRAVVVSQGGPMTRDLDRAGVPHVTLPVATKNPARLALNARRLARVIKEHEVSLVHARSRAPAWSALRAARAAGLPFITTFHGTYTLGPFDIKKEYNRIMTQGDRVIAISHFIADHVRAVYGVEDARLRVIPRGIDTQVFDPERVSAERMIRLAQRWRLPDGLPVVMLPGRLTRWKGQSVLIEALARLGNPNVRCLLVGSDQGRDGYRAALENQAQALGVADQVHLVDECDDMAAAYMVTDVVVSASTDPEAFGRVVAEAQAMGRPVIAPAHGAAPEILEPGPARWLVPPGDPAALAEALAQALAMDPTARRQGAALAQAQARQLFSKTLMTERTLAVYREVLLGEPPRPDLAPRPLGA</sequence>
<gene>
    <name evidence="3" type="ORF">RSPPHO_01533</name>
</gene>
<dbReference type="Pfam" id="PF00534">
    <property type="entry name" value="Glycos_transf_1"/>
    <property type="match status" value="1"/>
</dbReference>
<dbReference type="HOGENOM" id="CLU_009583_0_3_5"/>
<name>H6SJJ4_PARPM</name>
<dbReference type="InterPro" id="IPR028098">
    <property type="entry name" value="Glyco_trans_4-like_N"/>
</dbReference>
<evidence type="ECO:0000313" key="4">
    <source>
        <dbReference type="Proteomes" id="UP000033220"/>
    </source>
</evidence>
<dbReference type="Gene3D" id="3.40.50.2000">
    <property type="entry name" value="Glycogen Phosphorylase B"/>
    <property type="match status" value="2"/>
</dbReference>
<dbReference type="SUPFAM" id="SSF53756">
    <property type="entry name" value="UDP-Glycosyltransferase/glycogen phosphorylase"/>
    <property type="match status" value="1"/>
</dbReference>
<accession>H6SJJ4</accession>
<organism evidence="3 4">
    <name type="scientific">Pararhodospirillum photometricum DSM 122</name>
    <dbReference type="NCBI Taxonomy" id="1150469"/>
    <lineage>
        <taxon>Bacteria</taxon>
        <taxon>Pseudomonadati</taxon>
        <taxon>Pseudomonadota</taxon>
        <taxon>Alphaproteobacteria</taxon>
        <taxon>Rhodospirillales</taxon>
        <taxon>Rhodospirillaceae</taxon>
        <taxon>Pararhodospirillum</taxon>
    </lineage>
</organism>
<dbReference type="InterPro" id="IPR001296">
    <property type="entry name" value="Glyco_trans_1"/>
</dbReference>
<keyword evidence="3" id="KW-0808">Transferase</keyword>
<feature type="domain" description="Glycosyltransferase subfamily 4-like N-terminal" evidence="2">
    <location>
        <begin position="45"/>
        <end position="200"/>
    </location>
</feature>
<dbReference type="PATRIC" id="fig|1150469.3.peg.1728"/>
<dbReference type="Pfam" id="PF13439">
    <property type="entry name" value="Glyco_transf_4"/>
    <property type="match status" value="1"/>
</dbReference>
<keyword evidence="3" id="KW-0328">Glycosyltransferase</keyword>
<evidence type="ECO:0000313" key="3">
    <source>
        <dbReference type="EMBL" id="CCG08159.1"/>
    </source>
</evidence>
<keyword evidence="4" id="KW-1185">Reference proteome</keyword>
<dbReference type="eggNOG" id="COG0438">
    <property type="taxonomic scope" value="Bacteria"/>
</dbReference>
<dbReference type="STRING" id="1150469.RSPPHO_01533"/>
<dbReference type="KEGG" id="rpm:RSPPHO_01533"/>
<dbReference type="EMBL" id="HE663493">
    <property type="protein sequence ID" value="CCG08159.1"/>
    <property type="molecule type" value="Genomic_DNA"/>
</dbReference>
<dbReference type="PANTHER" id="PTHR12526">
    <property type="entry name" value="GLYCOSYLTRANSFERASE"/>
    <property type="match status" value="1"/>
</dbReference>
<protein>
    <submittedName>
        <fullName evidence="3">Glycosyl transferase, group 1</fullName>
        <ecNumber evidence="3">2.4.1.57</ecNumber>
    </submittedName>
</protein>
<dbReference type="EC" id="2.4.1.57" evidence="3"/>
<dbReference type="AlphaFoldDB" id="H6SJJ4"/>
<evidence type="ECO:0000259" key="1">
    <source>
        <dbReference type="Pfam" id="PF00534"/>
    </source>
</evidence>
<dbReference type="PANTHER" id="PTHR12526:SF638">
    <property type="entry name" value="SPORE COAT PROTEIN SA"/>
    <property type="match status" value="1"/>
</dbReference>
<feature type="domain" description="Glycosyl transferase family 1" evidence="1">
    <location>
        <begin position="217"/>
        <end position="376"/>
    </location>
</feature>
<dbReference type="CDD" id="cd03819">
    <property type="entry name" value="GT4_WavL-like"/>
    <property type="match status" value="1"/>
</dbReference>
<proteinExistence type="predicted"/>